<gene>
    <name evidence="1" type="ORF">H9646_15190</name>
</gene>
<sequence length="369" mass="41292">MSANTHENDHVAAAPLGVPQIDAFWSDFSDQLASLETLEGAEFVEQANALLQPYAPELSIELEGRLKEPGGKLVITAHGNIEQFENVQALVRHAPQGLPYGVQAFRSRTLNPEFSMGMQGFELSCTDVLVAHYDAGGILGLQLSFGKDIPVDMQEHARHMAFILLDHVLGEWDFSVRVGPIEFAEPGEQVDGRQPLSLFPPIFDAFQRDTLGRSYDYPQQEHDRWISLEVRARGADEDEVPDLLTFHDSANALATRADLPHFITWRLPFSSQETLDSARDAHDALDAELRRLQRGIQAFARMEGMQSRTVAFYVDDPDYAMQLANQLGAEHAPGLKAELQVAYDPSWREYLGLYGAIHLHEREWTEDAA</sequence>
<dbReference type="RefSeq" id="WP_191724222.1">
    <property type="nucleotide sequence ID" value="NZ_JACSQK010000007.1"/>
</dbReference>
<reference evidence="1 2" key="1">
    <citation type="submission" date="2020-08" db="EMBL/GenBank/DDBJ databases">
        <title>A Genomic Blueprint of the Chicken Gut Microbiome.</title>
        <authorList>
            <person name="Gilroy R."/>
            <person name="Ravi A."/>
            <person name="Getino M."/>
            <person name="Pursley I."/>
            <person name="Horton D.L."/>
            <person name="Alikhan N.-F."/>
            <person name="Baker D."/>
            <person name="Gharbi K."/>
            <person name="Hall N."/>
            <person name="Watson M."/>
            <person name="Adriaenssens E.M."/>
            <person name="Foster-Nyarko E."/>
            <person name="Jarju S."/>
            <person name="Secka A."/>
            <person name="Antonio M."/>
            <person name="Oren A."/>
            <person name="Chaudhuri R."/>
            <person name="La Ragione R.M."/>
            <person name="Hildebrand F."/>
            <person name="Pallen M.J."/>
        </authorList>
    </citation>
    <scope>NUCLEOTIDE SEQUENCE [LARGE SCALE GENOMIC DNA]</scope>
    <source>
        <strain evidence="1 2">Sa2CVA6</strain>
    </source>
</reference>
<protein>
    <recommendedName>
        <fullName evidence="3">DUF695 domain-containing protein</fullName>
    </recommendedName>
</protein>
<name>A0ABR8SEB4_9BURK</name>
<accession>A0ABR8SEB4</accession>
<proteinExistence type="predicted"/>
<evidence type="ECO:0008006" key="3">
    <source>
        <dbReference type="Google" id="ProtNLM"/>
    </source>
</evidence>
<evidence type="ECO:0000313" key="2">
    <source>
        <dbReference type="Proteomes" id="UP000634919"/>
    </source>
</evidence>
<dbReference type="EMBL" id="JACSQK010000007">
    <property type="protein sequence ID" value="MBD7961816.1"/>
    <property type="molecule type" value="Genomic_DNA"/>
</dbReference>
<comment type="caution">
    <text evidence="1">The sequence shown here is derived from an EMBL/GenBank/DDBJ whole genome shotgun (WGS) entry which is preliminary data.</text>
</comment>
<organism evidence="1 2">
    <name type="scientific">Comamonas avium</name>
    <dbReference type="NCBI Taxonomy" id="2762231"/>
    <lineage>
        <taxon>Bacteria</taxon>
        <taxon>Pseudomonadati</taxon>
        <taxon>Pseudomonadota</taxon>
        <taxon>Betaproteobacteria</taxon>
        <taxon>Burkholderiales</taxon>
        <taxon>Comamonadaceae</taxon>
        <taxon>Comamonas</taxon>
    </lineage>
</organism>
<evidence type="ECO:0000313" key="1">
    <source>
        <dbReference type="EMBL" id="MBD7961816.1"/>
    </source>
</evidence>
<dbReference type="Proteomes" id="UP000634919">
    <property type="component" value="Unassembled WGS sequence"/>
</dbReference>
<keyword evidence="2" id="KW-1185">Reference proteome</keyword>